<dbReference type="Gene3D" id="3.40.50.1820">
    <property type="entry name" value="alpha/beta hydrolase"/>
    <property type="match status" value="1"/>
</dbReference>
<evidence type="ECO:0000313" key="3">
    <source>
        <dbReference type="EMBL" id="MBK0420966.1"/>
    </source>
</evidence>
<organism evidence="3 4">
    <name type="scientific">Leucobacter edaphi</name>
    <dbReference type="NCBI Taxonomy" id="2796472"/>
    <lineage>
        <taxon>Bacteria</taxon>
        <taxon>Bacillati</taxon>
        <taxon>Actinomycetota</taxon>
        <taxon>Actinomycetes</taxon>
        <taxon>Micrococcales</taxon>
        <taxon>Microbacteriaceae</taxon>
        <taxon>Leucobacter</taxon>
    </lineage>
</organism>
<evidence type="ECO:0000259" key="2">
    <source>
        <dbReference type="Pfam" id="PF00561"/>
    </source>
</evidence>
<keyword evidence="4" id="KW-1185">Reference proteome</keyword>
<dbReference type="Pfam" id="PF00561">
    <property type="entry name" value="Abhydrolase_1"/>
    <property type="match status" value="1"/>
</dbReference>
<dbReference type="PANTHER" id="PTHR43798:SF33">
    <property type="entry name" value="HYDROLASE, PUTATIVE (AFU_ORTHOLOGUE AFUA_2G14860)-RELATED"/>
    <property type="match status" value="1"/>
</dbReference>
<dbReference type="AlphaFoldDB" id="A0A934UWW4"/>
<dbReference type="GO" id="GO:0016020">
    <property type="term" value="C:membrane"/>
    <property type="evidence" value="ECO:0007669"/>
    <property type="project" value="TreeGrafter"/>
</dbReference>
<proteinExistence type="predicted"/>
<dbReference type="InterPro" id="IPR000073">
    <property type="entry name" value="AB_hydrolase_1"/>
</dbReference>
<dbReference type="PANTHER" id="PTHR43798">
    <property type="entry name" value="MONOACYLGLYCEROL LIPASE"/>
    <property type="match status" value="1"/>
</dbReference>
<keyword evidence="3" id="KW-0378">Hydrolase</keyword>
<dbReference type="PRINTS" id="PR00111">
    <property type="entry name" value="ABHYDROLASE"/>
</dbReference>
<dbReference type="RefSeq" id="WP_200131166.1">
    <property type="nucleotide sequence ID" value="NZ_JAEHOI010000002.1"/>
</dbReference>
<dbReference type="InterPro" id="IPR029058">
    <property type="entry name" value="AB_hydrolase_fold"/>
</dbReference>
<name>A0A934UWW4_9MICO</name>
<dbReference type="SUPFAM" id="SSF53474">
    <property type="entry name" value="alpha/beta-Hydrolases"/>
    <property type="match status" value="1"/>
</dbReference>
<evidence type="ECO:0000313" key="4">
    <source>
        <dbReference type="Proteomes" id="UP000618733"/>
    </source>
</evidence>
<dbReference type="Proteomes" id="UP000618733">
    <property type="component" value="Unassembled WGS sequence"/>
</dbReference>
<dbReference type="EMBL" id="JAEHOI010000002">
    <property type="protein sequence ID" value="MBK0420966.1"/>
    <property type="molecule type" value="Genomic_DNA"/>
</dbReference>
<dbReference type="InterPro" id="IPR050266">
    <property type="entry name" value="AB_hydrolase_sf"/>
</dbReference>
<gene>
    <name evidence="3" type="ORF">JD292_02570</name>
</gene>
<feature type="domain" description="AB hydrolase-1" evidence="2">
    <location>
        <begin position="60"/>
        <end position="170"/>
    </location>
</feature>
<feature type="region of interest" description="Disordered" evidence="1">
    <location>
        <begin position="164"/>
        <end position="220"/>
    </location>
</feature>
<comment type="caution">
    <text evidence="3">The sequence shown here is derived from an EMBL/GenBank/DDBJ whole genome shotgun (WGS) entry which is preliminary data.</text>
</comment>
<dbReference type="GO" id="GO:0016787">
    <property type="term" value="F:hydrolase activity"/>
    <property type="evidence" value="ECO:0007669"/>
    <property type="project" value="UniProtKB-KW"/>
</dbReference>
<sequence>MTAAGDPADDEFRFLADDAKRIGRSAPLPEVRRISLPDGEGRTISALAFSPEDPPELAALHGAGLNAHSFDPMLLALARPALAVDLPGHGRSDWRSDADYRPQTIAPAVAHALAAAGVSAEAPVHLVGHSLGGLVAAIVAASSPELVSRLTLVDITPGVARRAAAAAVPGPDDGADPDPDAAAGGPAPGAADAPGAPGGPGAPDAPGGPGAPDAPGGVAEFITGQRDYGSIEEIVDRAVRFGIGSDRAALTRGVALNTRRRPDGRLEWTHHLAHLNGLPGGVTAAAAESPGDAATDPAEPLWLALAGLSAAGLRIGLVRADQGMVDDSLETEWRERLPRAAVVTVAGPHNLHEACPGELAAALRD</sequence>
<evidence type="ECO:0000256" key="1">
    <source>
        <dbReference type="SAM" id="MobiDB-lite"/>
    </source>
</evidence>
<accession>A0A934UWW4</accession>
<protein>
    <submittedName>
        <fullName evidence="3">Alpha/beta fold hydrolase</fullName>
    </submittedName>
</protein>
<feature type="compositionally biased region" description="Low complexity" evidence="1">
    <location>
        <begin position="180"/>
        <end position="195"/>
    </location>
</feature>
<reference evidence="3" key="1">
    <citation type="submission" date="2020-12" db="EMBL/GenBank/DDBJ databases">
        <title>Leucobacter sp. CAS2, isolated from Chromium sludge.</title>
        <authorList>
            <person name="Xu Z."/>
        </authorList>
    </citation>
    <scope>NUCLEOTIDE SEQUENCE</scope>
    <source>
        <strain evidence="3">CSA2</strain>
    </source>
</reference>